<dbReference type="KEGG" id="vg:22277088"/>
<dbReference type="EMBL" id="KF554508">
    <property type="protein sequence ID" value="AID50580.1"/>
    <property type="molecule type" value="Genomic_DNA"/>
</dbReference>
<sequence length="59" mass="6882">MSSVPFPLLQNFLMNFPITLLLETSPESVCISENFPTRLDKGFFCLNLYPLRHIFLCSW</sequence>
<evidence type="ECO:0000313" key="2">
    <source>
        <dbReference type="Proteomes" id="UP000027382"/>
    </source>
</evidence>
<protein>
    <submittedName>
        <fullName evidence="1">Uncharacterized protein</fullName>
    </submittedName>
</protein>
<accession>A0A068EMW3</accession>
<organism evidence="1 2">
    <name type="scientific">Bacillus phage CP-51</name>
    <dbReference type="NCBI Taxonomy" id="1391188"/>
    <lineage>
        <taxon>Viruses</taxon>
        <taxon>Duplodnaviria</taxon>
        <taxon>Heunggongvirae</taxon>
        <taxon>Uroviricota</taxon>
        <taxon>Caudoviricetes</taxon>
        <taxon>Herelleviridae</taxon>
        <taxon>Spounavirinae</taxon>
        <taxon>Siminovitchvirus</taxon>
        <taxon>Siminovitchvirus CP51</taxon>
    </lineage>
</organism>
<evidence type="ECO:0000313" key="1">
    <source>
        <dbReference type="EMBL" id="AID50580.1"/>
    </source>
</evidence>
<name>A0A068EMW3_9CAUD</name>
<reference evidence="1" key="1">
    <citation type="journal article" date="2014" name="Virology">
        <title>The odd one out: Bacillus ACT bacteriophage CP-51 exhibits unusual properties compared to related Spounavirinae W.Ph. and Bastille.</title>
        <authorList>
            <person name="Klumpp J."/>
            <person name="Schmuki M."/>
            <person name="Sozhamannan S."/>
            <person name="Beyer W."/>
            <person name="Fouts D.E."/>
            <person name="Bernbach V."/>
            <person name="Calendar R."/>
            <person name="Loessner M.J."/>
        </authorList>
    </citation>
    <scope>NUCLEOTIDE SEQUENCE [LARGE SCALE GENOMIC DNA]</scope>
</reference>
<dbReference type="GeneID" id="22277088"/>
<dbReference type="RefSeq" id="YP_009099189.1">
    <property type="nucleotide sequence ID" value="NC_025423.1"/>
</dbReference>
<dbReference type="Proteomes" id="UP000027382">
    <property type="component" value="Segment"/>
</dbReference>
<keyword evidence="2" id="KW-1185">Reference proteome</keyword>
<proteinExistence type="predicted"/>